<protein>
    <submittedName>
        <fullName evidence="1">Uncharacterized protein</fullName>
    </submittedName>
</protein>
<dbReference type="OrthoDB" id="8084056at2"/>
<dbReference type="Proteomes" id="UP000278398">
    <property type="component" value="Unassembled WGS sequence"/>
</dbReference>
<name>A0A429YWU0_9HYPH</name>
<reference evidence="1 2" key="1">
    <citation type="submission" date="2018-12" db="EMBL/GenBank/DDBJ databases">
        <title>Mesorhizobium carbonis sp. nov., isolated from coal mine water.</title>
        <authorList>
            <person name="Xin W."/>
            <person name="Xu Z."/>
            <person name="Xiang F."/>
            <person name="Zhang J."/>
            <person name="Xi L."/>
            <person name="Liu J."/>
        </authorList>
    </citation>
    <scope>NUCLEOTIDE SEQUENCE [LARGE SCALE GENOMIC DNA]</scope>
    <source>
        <strain evidence="1 2">B2.3</strain>
    </source>
</reference>
<keyword evidence="2" id="KW-1185">Reference proteome</keyword>
<dbReference type="EMBL" id="RWKW01000046">
    <property type="protein sequence ID" value="RST85916.1"/>
    <property type="molecule type" value="Genomic_DNA"/>
</dbReference>
<proteinExistence type="predicted"/>
<accession>A0A429YWU0</accession>
<evidence type="ECO:0000313" key="1">
    <source>
        <dbReference type="EMBL" id="RST85916.1"/>
    </source>
</evidence>
<evidence type="ECO:0000313" key="2">
    <source>
        <dbReference type="Proteomes" id="UP000278398"/>
    </source>
</evidence>
<dbReference type="AlphaFoldDB" id="A0A429YWU0"/>
<comment type="caution">
    <text evidence="1">The sequence shown here is derived from an EMBL/GenBank/DDBJ whole genome shotgun (WGS) entry which is preliminary data.</text>
</comment>
<gene>
    <name evidence="1" type="ORF">EJC49_13390</name>
</gene>
<sequence>MQLFSAFVWYLVVSGPQGGLVVMPSGFDTREQCQEAIVEYQKQPGAGWQLQCVPSGAAFYSDDSDPGMQAVPPASE</sequence>
<organism evidence="1 2">
    <name type="scientific">Aquibium carbonis</name>
    <dbReference type="NCBI Taxonomy" id="2495581"/>
    <lineage>
        <taxon>Bacteria</taxon>
        <taxon>Pseudomonadati</taxon>
        <taxon>Pseudomonadota</taxon>
        <taxon>Alphaproteobacteria</taxon>
        <taxon>Hyphomicrobiales</taxon>
        <taxon>Phyllobacteriaceae</taxon>
        <taxon>Aquibium</taxon>
    </lineage>
</organism>
<dbReference type="RefSeq" id="WP_126700433.1">
    <property type="nucleotide sequence ID" value="NZ_RWKW01000046.1"/>
</dbReference>